<sequence>MNNKMNNFNQKNHSYLTNDYEDNFSNYDWNNDDIMMFDDYVPVNDDYENENSKRYSFPQKKGFIFKQNKYK</sequence>
<keyword evidence="2" id="KW-1185">Reference proteome</keyword>
<name>A0ABZ3FDI9_9FIRM</name>
<dbReference type="EMBL" id="CP154622">
    <property type="protein sequence ID" value="XAM41892.1"/>
    <property type="molecule type" value="Genomic_DNA"/>
</dbReference>
<evidence type="ECO:0000313" key="2">
    <source>
        <dbReference type="Proteomes" id="UP001477947"/>
    </source>
</evidence>
<evidence type="ECO:0000313" key="1">
    <source>
        <dbReference type="EMBL" id="XAM41892.1"/>
    </source>
</evidence>
<protein>
    <submittedName>
        <fullName evidence="1">Uncharacterized protein</fullName>
    </submittedName>
</protein>
<organism evidence="1 2">
    <name type="scientific">Terrisporobacter petrolearius</name>
    <dbReference type="NCBI Taxonomy" id="1460447"/>
    <lineage>
        <taxon>Bacteria</taxon>
        <taxon>Bacillati</taxon>
        <taxon>Bacillota</taxon>
        <taxon>Clostridia</taxon>
        <taxon>Peptostreptococcales</taxon>
        <taxon>Peptostreptococcaceae</taxon>
        <taxon>Terrisporobacter</taxon>
    </lineage>
</organism>
<reference evidence="1 2" key="1">
    <citation type="submission" date="2024-04" db="EMBL/GenBank/DDBJ databases">
        <title>Isolation and characterization of novel acetogenic strains of the genera Terrisporobacter and Acetoanaerobium.</title>
        <authorList>
            <person name="Boeer T."/>
            <person name="Schueler M.A."/>
            <person name="Lueschen A."/>
            <person name="Eysell L."/>
            <person name="Droege J."/>
            <person name="Heinemann M."/>
            <person name="Engelhardt L."/>
            <person name="Basen M."/>
            <person name="Daniel R."/>
        </authorList>
    </citation>
    <scope>NUCLEOTIDE SEQUENCE [LARGE SCALE GENOMIC DNA]</scope>
    <source>
        <strain evidence="1 2">ELB</strain>
    </source>
</reference>
<gene>
    <name evidence="1" type="ORF">TPELB_22050</name>
</gene>
<dbReference type="Proteomes" id="UP001477947">
    <property type="component" value="Chromosome"/>
</dbReference>
<dbReference type="RefSeq" id="WP_187359212.1">
    <property type="nucleotide sequence ID" value="NZ_CP154622.1"/>
</dbReference>
<accession>A0ABZ3FDI9</accession>
<proteinExistence type="predicted"/>